<name>A0ACC3SJJ9_9PEZI</name>
<evidence type="ECO:0000313" key="2">
    <source>
        <dbReference type="Proteomes" id="UP001320706"/>
    </source>
</evidence>
<sequence length="654" mass="73105">MQSHYDPVRAPLAVSQQTSASAVRDMALRKGRPTIHDVIRQPGLDSPAPANTTETHARSQRLGLSSLFSRKKEPKMEHAALKKPMPAQSTSSPLPDHIIEGRSDPLRLPSLASYGSTTSLQQVASASGDIAKAATIQQNMHESTKVNVRRPRKGIQHWFDALDDSDEDENQYHSYAIALESPTESAAAPAFRPSLGPSRSRGAPTSRISPANEQHKSDYFAFEDSPKPKSATKPLPLPPVLDPVEQVRAQSRARNESRRAMRENDFNEVSVLALSSSSEDEFEPQTLNNWAQGRESFDNFSDISGQQRSMASLMVPERNPLRESTLSARTAQTTMTSGTIPIIHDEDVPHIDPSFFNRTPLPPTRSTRTSHSSDPIRQLHSQTYDPRRGPQRQIRPILHSRNQSDTSSSERESPAARIMAVTEEEMVLLEMMRRKRAAMQKDGERPSTALRQEPEIRTLASTLSPASRQPRRHHLPHSTEQQWSKPRAAVRIPQGKLHFVSHVATRDRGGRKPLPAQRPRPDRLAPQLHLPRRQRPERPSLARTQRTPPSSTRRSAPNPRALGIALSTRPPAPALLLPRPATHSARPDDRASEPPPPRLRETHRQTPSRGLNNRRLDPYPHLPPHRTNRTPRLRALALPPSTTVELPHDTQPNK</sequence>
<dbReference type="Proteomes" id="UP001320706">
    <property type="component" value="Unassembled WGS sequence"/>
</dbReference>
<comment type="caution">
    <text evidence="1">The sequence shown here is derived from an EMBL/GenBank/DDBJ whole genome shotgun (WGS) entry which is preliminary data.</text>
</comment>
<accession>A0ACC3SJJ9</accession>
<reference evidence="1" key="1">
    <citation type="submission" date="2024-02" db="EMBL/GenBank/DDBJ databases">
        <title>Metagenome Assembled Genome of Zalaria obscura JY119.</title>
        <authorList>
            <person name="Vighnesh L."/>
            <person name="Jagadeeshwari U."/>
            <person name="Venkata Ramana C."/>
            <person name="Sasikala C."/>
        </authorList>
    </citation>
    <scope>NUCLEOTIDE SEQUENCE</scope>
    <source>
        <strain evidence="1">JY119</strain>
    </source>
</reference>
<gene>
    <name evidence="1" type="ORF">M8818_001962</name>
</gene>
<evidence type="ECO:0000313" key="1">
    <source>
        <dbReference type="EMBL" id="KAK8215341.1"/>
    </source>
</evidence>
<proteinExistence type="predicted"/>
<keyword evidence="2" id="KW-1185">Reference proteome</keyword>
<organism evidence="1 2">
    <name type="scientific">Zalaria obscura</name>
    <dbReference type="NCBI Taxonomy" id="2024903"/>
    <lineage>
        <taxon>Eukaryota</taxon>
        <taxon>Fungi</taxon>
        <taxon>Dikarya</taxon>
        <taxon>Ascomycota</taxon>
        <taxon>Pezizomycotina</taxon>
        <taxon>Dothideomycetes</taxon>
        <taxon>Dothideomycetidae</taxon>
        <taxon>Dothideales</taxon>
        <taxon>Zalariaceae</taxon>
        <taxon>Zalaria</taxon>
    </lineage>
</organism>
<protein>
    <submittedName>
        <fullName evidence="1">Uncharacterized protein</fullName>
    </submittedName>
</protein>
<dbReference type="EMBL" id="JAMKPW020000008">
    <property type="protein sequence ID" value="KAK8215341.1"/>
    <property type="molecule type" value="Genomic_DNA"/>
</dbReference>